<keyword evidence="1" id="KW-1133">Transmembrane helix</keyword>
<name>A0ABM0GQQ7_SACKO</name>
<keyword evidence="1" id="KW-0472">Membrane</keyword>
<keyword evidence="1" id="KW-0812">Transmembrane</keyword>
<feature type="transmembrane region" description="Helical" evidence="1">
    <location>
        <begin position="183"/>
        <end position="206"/>
    </location>
</feature>
<dbReference type="InterPro" id="IPR026801">
    <property type="entry name" value="TMEM160"/>
</dbReference>
<evidence type="ECO:0000313" key="3">
    <source>
        <dbReference type="RefSeq" id="XP_002735211.1"/>
    </source>
</evidence>
<dbReference type="GeneID" id="100369275"/>
<evidence type="ECO:0000256" key="1">
    <source>
        <dbReference type="SAM" id="Phobius"/>
    </source>
</evidence>
<dbReference type="RefSeq" id="XP_002735211.1">
    <property type="nucleotide sequence ID" value="XM_002735165.2"/>
</dbReference>
<reference evidence="3" key="1">
    <citation type="submission" date="2025-08" db="UniProtKB">
        <authorList>
            <consortium name="RefSeq"/>
        </authorList>
    </citation>
    <scope>IDENTIFICATION</scope>
    <source>
        <tissue evidence="3">Testes</tissue>
    </source>
</reference>
<organism evidence="2 3">
    <name type="scientific">Saccoglossus kowalevskii</name>
    <name type="common">Acorn worm</name>
    <dbReference type="NCBI Taxonomy" id="10224"/>
    <lineage>
        <taxon>Eukaryota</taxon>
        <taxon>Metazoa</taxon>
        <taxon>Hemichordata</taxon>
        <taxon>Enteropneusta</taxon>
        <taxon>Harrimaniidae</taxon>
        <taxon>Saccoglossus</taxon>
    </lineage>
</organism>
<dbReference type="Proteomes" id="UP000694865">
    <property type="component" value="Unplaced"/>
</dbReference>
<dbReference type="PANTHER" id="PTHR16236">
    <property type="entry name" value="TRANSMEMBRANE PROTEIN 160"/>
    <property type="match status" value="1"/>
</dbReference>
<dbReference type="PANTHER" id="PTHR16236:SF0">
    <property type="entry name" value="TRANSMEMBRANE PROTEIN 160"/>
    <property type="match status" value="1"/>
</dbReference>
<sequence>MAVSFQKMSLRFTLFNNVKRKVRTFWLCDGATGHYAGFVPQQLCSSTYAPGRKKLALRLSRTWPWPRQMLAISQRPTPASSVAKNTGIATRQNHNVCGSRTIHTKRGEKTSLSSFQESKTRASVLERAAMDPNPGELSTRRWVLRTGHENVYLSWGRNSLIALVGGTSVYMQDQIPWAKEAAVGLFLLGGISFSIGTFGYIISTIALRKTMRLTLPFVIWNCTHASISLLLFSSIIAIYLGYVEEEPTTISIEDSHNM</sequence>
<evidence type="ECO:0000313" key="2">
    <source>
        <dbReference type="Proteomes" id="UP000694865"/>
    </source>
</evidence>
<accession>A0ABM0GQQ7</accession>
<feature type="transmembrane region" description="Helical" evidence="1">
    <location>
        <begin position="218"/>
        <end position="242"/>
    </location>
</feature>
<gene>
    <name evidence="3" type="primary">LOC100369275</name>
</gene>
<proteinExistence type="predicted"/>
<keyword evidence="2" id="KW-1185">Reference proteome</keyword>
<protein>
    <submittedName>
        <fullName evidence="3">Uncharacterized protein LOC100369275</fullName>
    </submittedName>
</protein>